<dbReference type="AlphaFoldDB" id="A0A163K7U6"/>
<organism evidence="2">
    <name type="scientific">Absidia glauca</name>
    <name type="common">Pin mould</name>
    <dbReference type="NCBI Taxonomy" id="4829"/>
    <lineage>
        <taxon>Eukaryota</taxon>
        <taxon>Fungi</taxon>
        <taxon>Fungi incertae sedis</taxon>
        <taxon>Mucoromycota</taxon>
        <taxon>Mucoromycotina</taxon>
        <taxon>Mucoromycetes</taxon>
        <taxon>Mucorales</taxon>
        <taxon>Cunninghamellaceae</taxon>
        <taxon>Absidia</taxon>
    </lineage>
</organism>
<dbReference type="EMBL" id="LT554985">
    <property type="protein sequence ID" value="SAM09197.1"/>
    <property type="molecule type" value="Genomic_DNA"/>
</dbReference>
<name>A0A163K7U6_ABSGL</name>
<gene>
    <name evidence="2" type="primary">ABSGL_14871.1 scaffold 14966</name>
</gene>
<evidence type="ECO:0000313" key="3">
    <source>
        <dbReference type="Proteomes" id="UP000078561"/>
    </source>
</evidence>
<accession>A0A163K7U6</accession>
<dbReference type="Proteomes" id="UP000078561">
    <property type="component" value="Unassembled WGS sequence"/>
</dbReference>
<dbReference type="OrthoDB" id="2288224at2759"/>
<feature type="compositionally biased region" description="Polar residues" evidence="1">
    <location>
        <begin position="233"/>
        <end position="244"/>
    </location>
</feature>
<proteinExistence type="predicted"/>
<feature type="region of interest" description="Disordered" evidence="1">
    <location>
        <begin position="212"/>
        <end position="251"/>
    </location>
</feature>
<reference evidence="2" key="1">
    <citation type="submission" date="2016-04" db="EMBL/GenBank/DDBJ databases">
        <authorList>
            <person name="Evans L.H."/>
            <person name="Alamgir A."/>
            <person name="Owens N."/>
            <person name="Weber N.D."/>
            <person name="Virtaneva K."/>
            <person name="Barbian K."/>
            <person name="Babar A."/>
            <person name="Rosenke K."/>
        </authorList>
    </citation>
    <scope>NUCLEOTIDE SEQUENCE [LARGE SCALE GENOMIC DNA]</scope>
    <source>
        <strain evidence="2">CBS 101.48</strain>
    </source>
</reference>
<protein>
    <submittedName>
        <fullName evidence="2">Uncharacterized protein</fullName>
    </submittedName>
</protein>
<evidence type="ECO:0000313" key="2">
    <source>
        <dbReference type="EMBL" id="SAM09197.1"/>
    </source>
</evidence>
<dbReference type="InParanoid" id="A0A163K7U6"/>
<evidence type="ECO:0000256" key="1">
    <source>
        <dbReference type="SAM" id="MobiDB-lite"/>
    </source>
</evidence>
<sequence length="388" mass="44075">MKVQALVLGEYDATFTFRLYRFPLPVSPHLSAHPSRSPLSTSNGFQPHHQAMYYYCLEDLERLGVATPVSSFRHVKTARLYHDYPSGFCKNANDGYTYVNTQTLSDLATCFKSSLLMDLCQLTEHTPLDQQLSLLRSIPSLDLTKTMEYSNGLHQQAAMSSATPSSTSLSPINNSRRVHLVEQVLNPVRLDGQEWFLQPWIHDYQRTPPLMIRLSPPPHDDDRERTSQDKPAISTTLLSKSPTTHSHRTKQSSLLLQRRLAPKLGHHAPYLTINTPIYKVHPLHSIQSAPLRKSVTKQQINKRLQAAAAAAAAASWMGEMQHTLPTQIEHTVAEQVTTWLSPFVDQLQQCMDRLIVLEQKAPSDKKKDWMTFMHRLDQLEQKVAATRQ</sequence>
<keyword evidence="3" id="KW-1185">Reference proteome</keyword>
<feature type="compositionally biased region" description="Basic and acidic residues" evidence="1">
    <location>
        <begin position="218"/>
        <end position="228"/>
    </location>
</feature>